<dbReference type="RefSeq" id="WP_123691002.1">
    <property type="nucleotide sequence ID" value="NZ_AP019700.1"/>
</dbReference>
<keyword evidence="4" id="KW-0808">Transferase</keyword>
<dbReference type="InterPro" id="IPR011006">
    <property type="entry name" value="CheY-like_superfamily"/>
</dbReference>
<keyword evidence="8" id="KW-0175">Coiled coil</keyword>
<dbReference type="InterPro" id="IPR036097">
    <property type="entry name" value="HisK_dim/P_sf"/>
</dbReference>
<dbReference type="Gene3D" id="1.10.287.130">
    <property type="match status" value="1"/>
</dbReference>
<evidence type="ECO:0000256" key="3">
    <source>
        <dbReference type="ARBA" id="ARBA00022553"/>
    </source>
</evidence>
<dbReference type="SUPFAM" id="SSF55874">
    <property type="entry name" value="ATPase domain of HSP90 chaperone/DNA topoisomerase II/histidine kinase"/>
    <property type="match status" value="1"/>
</dbReference>
<dbReference type="CDD" id="cd00082">
    <property type="entry name" value="HisKA"/>
    <property type="match status" value="1"/>
</dbReference>
<dbReference type="SMART" id="SM00388">
    <property type="entry name" value="HisKA"/>
    <property type="match status" value="1"/>
</dbReference>
<comment type="catalytic activity">
    <reaction evidence="1">
        <text>ATP + protein L-histidine = ADP + protein N-phospho-L-histidine.</text>
        <dbReference type="EC" id="2.7.13.3"/>
    </reaction>
</comment>
<dbReference type="SUPFAM" id="SSF47384">
    <property type="entry name" value="Homodimeric domain of signal transducing histidine kinase"/>
    <property type="match status" value="1"/>
</dbReference>
<dbReference type="OrthoDB" id="9801651at2"/>
<sequence>MKPSFYPEAPALTEGQLWDAIQSLRDGMIVYDRLERVVFHNRRLIELYPVLERLLPLPGRSMAELFECVSAMVAGDHARDEAGALLAQRRAEWPAPAGSPYTITLVDGRRILAGERSTMDGGKVVIHTDVTAEARAEQRLVEAIESLHNGFILFDAADRVVLANEQIRSMFPGQRAAMVAGTHIHDLIEAGIRNGDYRNFGNMEGGEYAAILRRHREGVFDGVERQLADGRWIVIHQAVTPSGLRVGLRTDVTELKQRERELAAAHADLQRQTAELRQMADELAEARARAEAADRAKTEFLAVVGHELRTPFTGIRGMADLLADAPLGAEHRRYLEAMRRSTGSLLGMLDRIIDYSQGELGHIERHDSVFEPALLASESAALFQALALERGLALAVACDTDLPERLVGDEGKTRQILLNLVSNAVKFTDAGSVEISVSAAPQDAGVDLRYEVRDTGIGMTREAVGRLFEPFRMIDGRRRLRGGSGLGLAISKRLAEALGGSMGVWSQPGVGTRFWFTVFAQAAVAPPGSPDGSLPDVTAAGRAILLAEDDPTSRLLLATLLGQWGYDVVEAADGQAALAALAGQVFAAVVMDVNMPVMDGVDAVRRLRAGDGPNRNVPVIGLTADGGLAAREAAGFSLMMAKPFDIGQLRAAVDRAVVDRAVRDA</sequence>
<keyword evidence="5 11" id="KW-0418">Kinase</keyword>
<dbReference type="InterPro" id="IPR036890">
    <property type="entry name" value="HATPase_C_sf"/>
</dbReference>
<dbReference type="SUPFAM" id="SSF55785">
    <property type="entry name" value="PYP-like sensor domain (PAS domain)"/>
    <property type="match status" value="1"/>
</dbReference>
<evidence type="ECO:0000256" key="4">
    <source>
        <dbReference type="ARBA" id="ARBA00022679"/>
    </source>
</evidence>
<feature type="domain" description="Response regulatory" evidence="10">
    <location>
        <begin position="543"/>
        <end position="657"/>
    </location>
</feature>
<evidence type="ECO:0000313" key="11">
    <source>
        <dbReference type="EMBL" id="ROP91262.1"/>
    </source>
</evidence>
<proteinExistence type="predicted"/>
<dbReference type="GO" id="GO:0000155">
    <property type="term" value="F:phosphorelay sensor kinase activity"/>
    <property type="evidence" value="ECO:0007669"/>
    <property type="project" value="InterPro"/>
</dbReference>
<dbReference type="InterPro" id="IPR005467">
    <property type="entry name" value="His_kinase_dom"/>
</dbReference>
<dbReference type="PROSITE" id="PS50109">
    <property type="entry name" value="HIS_KIN"/>
    <property type="match status" value="1"/>
</dbReference>
<name>A0A3N1LIT2_9PROT</name>
<feature type="coiled-coil region" evidence="8">
    <location>
        <begin position="252"/>
        <end position="296"/>
    </location>
</feature>
<dbReference type="InterPro" id="IPR003594">
    <property type="entry name" value="HATPase_dom"/>
</dbReference>
<evidence type="ECO:0000256" key="1">
    <source>
        <dbReference type="ARBA" id="ARBA00000085"/>
    </source>
</evidence>
<dbReference type="Gene3D" id="3.30.450.20">
    <property type="entry name" value="PAS domain"/>
    <property type="match status" value="1"/>
</dbReference>
<protein>
    <recommendedName>
        <fullName evidence="2">histidine kinase</fullName>
        <ecNumber evidence="2">2.7.13.3</ecNumber>
    </recommendedName>
</protein>
<dbReference type="InterPro" id="IPR001789">
    <property type="entry name" value="Sig_transdc_resp-reg_receiver"/>
</dbReference>
<dbReference type="FunFam" id="3.30.565.10:FF:000010">
    <property type="entry name" value="Sensor histidine kinase RcsC"/>
    <property type="match status" value="1"/>
</dbReference>
<evidence type="ECO:0000256" key="8">
    <source>
        <dbReference type="SAM" id="Coils"/>
    </source>
</evidence>
<evidence type="ECO:0000256" key="2">
    <source>
        <dbReference type="ARBA" id="ARBA00012438"/>
    </source>
</evidence>
<dbReference type="AlphaFoldDB" id="A0A3N1LIT2"/>
<organism evidence="11 12">
    <name type="scientific">Stella humosa</name>
    <dbReference type="NCBI Taxonomy" id="94"/>
    <lineage>
        <taxon>Bacteria</taxon>
        <taxon>Pseudomonadati</taxon>
        <taxon>Pseudomonadota</taxon>
        <taxon>Alphaproteobacteria</taxon>
        <taxon>Rhodospirillales</taxon>
        <taxon>Stellaceae</taxon>
        <taxon>Stella</taxon>
    </lineage>
</organism>
<dbReference type="EMBL" id="RJKX01000014">
    <property type="protein sequence ID" value="ROP91262.1"/>
    <property type="molecule type" value="Genomic_DNA"/>
</dbReference>
<dbReference type="EC" id="2.7.13.3" evidence="2"/>
<evidence type="ECO:0000259" key="9">
    <source>
        <dbReference type="PROSITE" id="PS50109"/>
    </source>
</evidence>
<dbReference type="PANTHER" id="PTHR43047">
    <property type="entry name" value="TWO-COMPONENT HISTIDINE PROTEIN KINASE"/>
    <property type="match status" value="1"/>
</dbReference>
<dbReference type="InterPro" id="IPR004358">
    <property type="entry name" value="Sig_transdc_His_kin-like_C"/>
</dbReference>
<evidence type="ECO:0000313" key="12">
    <source>
        <dbReference type="Proteomes" id="UP000278222"/>
    </source>
</evidence>
<evidence type="ECO:0000256" key="7">
    <source>
        <dbReference type="PROSITE-ProRule" id="PRU00169"/>
    </source>
</evidence>
<dbReference type="Pfam" id="PF00512">
    <property type="entry name" value="HisKA"/>
    <property type="match status" value="1"/>
</dbReference>
<dbReference type="Pfam" id="PF00072">
    <property type="entry name" value="Response_reg"/>
    <property type="match status" value="1"/>
</dbReference>
<keyword evidence="3 7" id="KW-0597">Phosphoprotein</keyword>
<dbReference type="SMART" id="SM00448">
    <property type="entry name" value="REC"/>
    <property type="match status" value="1"/>
</dbReference>
<evidence type="ECO:0000256" key="5">
    <source>
        <dbReference type="ARBA" id="ARBA00022777"/>
    </source>
</evidence>
<dbReference type="Gene3D" id="3.40.50.2300">
    <property type="match status" value="1"/>
</dbReference>
<dbReference type="Pfam" id="PF12860">
    <property type="entry name" value="PAS_7"/>
    <property type="match status" value="2"/>
</dbReference>
<evidence type="ECO:0000256" key="6">
    <source>
        <dbReference type="ARBA" id="ARBA00023012"/>
    </source>
</evidence>
<dbReference type="PROSITE" id="PS50110">
    <property type="entry name" value="RESPONSE_REGULATORY"/>
    <property type="match status" value="1"/>
</dbReference>
<dbReference type="PRINTS" id="PR00344">
    <property type="entry name" value="BCTRLSENSOR"/>
</dbReference>
<feature type="domain" description="Histidine kinase" evidence="9">
    <location>
        <begin position="303"/>
        <end position="522"/>
    </location>
</feature>
<dbReference type="InterPro" id="IPR003661">
    <property type="entry name" value="HisK_dim/P_dom"/>
</dbReference>
<dbReference type="CDD" id="cd17546">
    <property type="entry name" value="REC_hyHK_CKI1_RcsC-like"/>
    <property type="match status" value="1"/>
</dbReference>
<dbReference type="Pfam" id="PF02518">
    <property type="entry name" value="HATPase_c"/>
    <property type="match status" value="1"/>
</dbReference>
<dbReference type="PANTHER" id="PTHR43047:SF64">
    <property type="entry name" value="HISTIDINE KINASE CONTAINING CHEY-HOMOLOGOUS RECEIVER DOMAIN AND PAS DOMAIN-RELATED"/>
    <property type="match status" value="1"/>
</dbReference>
<reference evidence="11 12" key="1">
    <citation type="submission" date="2018-11" db="EMBL/GenBank/DDBJ databases">
        <title>Genomic Encyclopedia of Type Strains, Phase IV (KMG-IV): sequencing the most valuable type-strain genomes for metagenomic binning, comparative biology and taxonomic classification.</title>
        <authorList>
            <person name="Goeker M."/>
        </authorList>
    </citation>
    <scope>NUCLEOTIDE SEQUENCE [LARGE SCALE GENOMIC DNA]</scope>
    <source>
        <strain evidence="11 12">DSM 5900</strain>
    </source>
</reference>
<keyword evidence="12" id="KW-1185">Reference proteome</keyword>
<comment type="caution">
    <text evidence="11">The sequence shown here is derived from an EMBL/GenBank/DDBJ whole genome shotgun (WGS) entry which is preliminary data.</text>
</comment>
<dbReference type="SMART" id="SM00387">
    <property type="entry name" value="HATPase_c"/>
    <property type="match status" value="1"/>
</dbReference>
<dbReference type="Gene3D" id="3.30.565.10">
    <property type="entry name" value="Histidine kinase-like ATPase, C-terminal domain"/>
    <property type="match status" value="1"/>
</dbReference>
<dbReference type="Proteomes" id="UP000278222">
    <property type="component" value="Unassembled WGS sequence"/>
</dbReference>
<accession>A0A3N1LIT2</accession>
<gene>
    <name evidence="11" type="ORF">EDC65_3127</name>
</gene>
<evidence type="ECO:0000259" key="10">
    <source>
        <dbReference type="PROSITE" id="PS50110"/>
    </source>
</evidence>
<dbReference type="InterPro" id="IPR035965">
    <property type="entry name" value="PAS-like_dom_sf"/>
</dbReference>
<dbReference type="SUPFAM" id="SSF52172">
    <property type="entry name" value="CheY-like"/>
    <property type="match status" value="1"/>
</dbReference>
<keyword evidence="6" id="KW-0902">Two-component regulatory system</keyword>
<feature type="modified residue" description="4-aspartylphosphate" evidence="7">
    <location>
        <position position="592"/>
    </location>
</feature>